<evidence type="ECO:0000313" key="2">
    <source>
        <dbReference type="Proteomes" id="UP000200980"/>
    </source>
</evidence>
<dbReference type="EMBL" id="JATM01000001">
    <property type="protein sequence ID" value="OOL19608.1"/>
    <property type="molecule type" value="Genomic_DNA"/>
</dbReference>
<gene>
    <name evidence="1" type="ORF">AL01_01090</name>
</gene>
<dbReference type="AlphaFoldDB" id="A0A1S8GRY8"/>
<evidence type="ECO:0000313" key="1">
    <source>
        <dbReference type="EMBL" id="OOL19608.1"/>
    </source>
</evidence>
<protein>
    <submittedName>
        <fullName evidence="1">Uncharacterized protein</fullName>
    </submittedName>
</protein>
<keyword evidence="2" id="KW-1185">Reference proteome</keyword>
<sequence length="112" mass="12303">MTASYVASRGITVLSDREINMVAGGWGDFDVFNYNDAVETCKFVTTGIGQLAGEAAFPEGGKVGAFIGGAIGNYVGNKFCAPAINAARNYYHEHRSHHHDHHNHDHHHHHHR</sequence>
<reference evidence="1 2" key="1">
    <citation type="journal article" date="2016" name="PLoS ONE">
        <title>Whole-Genome Sequence Analysis of Bombella intestini LMG 28161T, a Novel Acetic Acid Bacterium Isolated from the Crop of a Red-Tailed Bumble Bee, Bombus lapidarius.</title>
        <authorList>
            <person name="Li L."/>
            <person name="Illeghems K."/>
            <person name="Van Kerrebroeck S."/>
            <person name="Borremans W."/>
            <person name="Cleenwerck I."/>
            <person name="Smagghe G."/>
            <person name="De Vuyst L."/>
            <person name="Vandamme P."/>
        </authorList>
    </citation>
    <scope>NUCLEOTIDE SEQUENCE [LARGE SCALE GENOMIC DNA]</scope>
    <source>
        <strain evidence="1 2">R-52487</strain>
    </source>
</reference>
<comment type="caution">
    <text evidence="1">The sequence shown here is derived from an EMBL/GenBank/DDBJ whole genome shotgun (WGS) entry which is preliminary data.</text>
</comment>
<proteinExistence type="predicted"/>
<accession>A0A1S8GRY8</accession>
<dbReference type="Proteomes" id="UP000200980">
    <property type="component" value="Unassembled WGS sequence"/>
</dbReference>
<organism evidence="1 2">
    <name type="scientific">Bombella intestini</name>
    <dbReference type="NCBI Taxonomy" id="1539051"/>
    <lineage>
        <taxon>Bacteria</taxon>
        <taxon>Pseudomonadati</taxon>
        <taxon>Pseudomonadota</taxon>
        <taxon>Alphaproteobacteria</taxon>
        <taxon>Acetobacterales</taxon>
        <taxon>Acetobacteraceae</taxon>
        <taxon>Bombella</taxon>
    </lineage>
</organism>
<name>A0A1S8GRY8_9PROT</name>
<dbReference type="RefSeq" id="WP_077395420.1">
    <property type="nucleotide sequence ID" value="NZ_JATM01000001.1"/>
</dbReference>